<dbReference type="AlphaFoldDB" id="A0A4S3MRX4"/>
<evidence type="ECO:0000256" key="6">
    <source>
        <dbReference type="ARBA" id="ARBA00022833"/>
    </source>
</evidence>
<dbReference type="HAMAP" id="MF_00009">
    <property type="entry name" value="Endoribonucl_YbeY"/>
    <property type="match status" value="1"/>
</dbReference>
<feature type="region of interest" description="Disordered" evidence="8">
    <location>
        <begin position="62"/>
        <end position="99"/>
    </location>
</feature>
<evidence type="ECO:0000256" key="8">
    <source>
        <dbReference type="SAM" id="MobiDB-lite"/>
    </source>
</evidence>
<keyword evidence="7" id="KW-0963">Cytoplasm</keyword>
<feature type="binding site" evidence="7">
    <location>
        <position position="141"/>
    </location>
    <ligand>
        <name>Zn(2+)</name>
        <dbReference type="ChEBI" id="CHEBI:29105"/>
        <note>catalytic</note>
    </ligand>
</feature>
<comment type="similarity">
    <text evidence="1 7">Belongs to the endoribonuclease YbeY family.</text>
</comment>
<dbReference type="RefSeq" id="WP_136393222.1">
    <property type="nucleotide sequence ID" value="NZ_SSND01000001.1"/>
</dbReference>
<dbReference type="GO" id="GO:0006364">
    <property type="term" value="P:rRNA processing"/>
    <property type="evidence" value="ECO:0007669"/>
    <property type="project" value="UniProtKB-UniRule"/>
</dbReference>
<dbReference type="SUPFAM" id="SSF55486">
    <property type="entry name" value="Metalloproteases ('zincins'), catalytic domain"/>
    <property type="match status" value="1"/>
</dbReference>
<comment type="cofactor">
    <cofactor evidence="7">
        <name>Zn(2+)</name>
        <dbReference type="ChEBI" id="CHEBI:29105"/>
    </cofactor>
    <text evidence="7">Binds 1 zinc ion.</text>
</comment>
<keyword evidence="3 7" id="KW-0479">Metal-binding</keyword>
<dbReference type="GO" id="GO:0004521">
    <property type="term" value="F:RNA endonuclease activity"/>
    <property type="evidence" value="ECO:0007669"/>
    <property type="project" value="UniProtKB-UniRule"/>
</dbReference>
<keyword evidence="7" id="KW-0698">rRNA processing</keyword>
<dbReference type="InterPro" id="IPR002036">
    <property type="entry name" value="YbeY"/>
</dbReference>
<keyword evidence="4 7" id="KW-0255">Endonuclease</keyword>
<accession>A0A4S3MRX4</accession>
<dbReference type="EC" id="3.1.-.-" evidence="7"/>
<proteinExistence type="inferred from homology"/>
<sequence length="167" mass="17813">MDPIVDCIIEDDRWQAFGLEALADRATRAALAELELPASGYLISLMGCDDDRIAALNADFRGKPQPTNVLSWPSEERGADAPGAMPDLPGPGGPDDPEELGDIAIAYDTCAREADAQGKPMADHVTHLVVHGVLHLLGFDHIDDADAALMEACEVRILARLGVADPY</sequence>
<dbReference type="PROSITE" id="PS01306">
    <property type="entry name" value="UPF0054"/>
    <property type="match status" value="1"/>
</dbReference>
<comment type="caution">
    <text evidence="9">The sequence shown here is derived from an EMBL/GenBank/DDBJ whole genome shotgun (WGS) entry which is preliminary data.</text>
</comment>
<evidence type="ECO:0000256" key="4">
    <source>
        <dbReference type="ARBA" id="ARBA00022759"/>
    </source>
</evidence>
<evidence type="ECO:0000256" key="5">
    <source>
        <dbReference type="ARBA" id="ARBA00022801"/>
    </source>
</evidence>
<comment type="subcellular location">
    <subcellularLocation>
        <location evidence="7">Cytoplasm</location>
    </subcellularLocation>
</comment>
<dbReference type="Pfam" id="PF02130">
    <property type="entry name" value="YbeY"/>
    <property type="match status" value="1"/>
</dbReference>
<evidence type="ECO:0000313" key="10">
    <source>
        <dbReference type="Proteomes" id="UP000309450"/>
    </source>
</evidence>
<dbReference type="GO" id="GO:0004222">
    <property type="term" value="F:metalloendopeptidase activity"/>
    <property type="evidence" value="ECO:0007669"/>
    <property type="project" value="InterPro"/>
</dbReference>
<feature type="binding site" evidence="7">
    <location>
        <position position="131"/>
    </location>
    <ligand>
        <name>Zn(2+)</name>
        <dbReference type="ChEBI" id="CHEBI:29105"/>
        <note>catalytic</note>
    </ligand>
</feature>
<name>A0A4S3MRX4_9RHOB</name>
<organism evidence="9 10">
    <name type="scientific">Aliigemmobacter aestuarii</name>
    <dbReference type="NCBI Taxonomy" id="1445661"/>
    <lineage>
        <taxon>Bacteria</taxon>
        <taxon>Pseudomonadati</taxon>
        <taxon>Pseudomonadota</taxon>
        <taxon>Alphaproteobacteria</taxon>
        <taxon>Rhodobacterales</taxon>
        <taxon>Paracoccaceae</taxon>
        <taxon>Aliigemmobacter</taxon>
    </lineage>
</organism>
<dbReference type="InterPro" id="IPR020549">
    <property type="entry name" value="YbeY_CS"/>
</dbReference>
<evidence type="ECO:0000256" key="3">
    <source>
        <dbReference type="ARBA" id="ARBA00022723"/>
    </source>
</evidence>
<dbReference type="PANTHER" id="PTHR46986:SF1">
    <property type="entry name" value="ENDORIBONUCLEASE YBEY, CHLOROPLASTIC"/>
    <property type="match status" value="1"/>
</dbReference>
<comment type="function">
    <text evidence="7">Single strand-specific metallo-endoribonuclease involved in late-stage 70S ribosome quality control and in maturation of the 3' terminus of the 16S rRNA.</text>
</comment>
<dbReference type="OrthoDB" id="9807740at2"/>
<evidence type="ECO:0000256" key="7">
    <source>
        <dbReference type="HAMAP-Rule" id="MF_00009"/>
    </source>
</evidence>
<dbReference type="PANTHER" id="PTHR46986">
    <property type="entry name" value="ENDORIBONUCLEASE YBEY, CHLOROPLASTIC"/>
    <property type="match status" value="1"/>
</dbReference>
<dbReference type="Gene3D" id="3.40.390.30">
    <property type="entry name" value="Metalloproteases ('zincins'), catalytic domain"/>
    <property type="match status" value="1"/>
</dbReference>
<keyword evidence="10" id="KW-1185">Reference proteome</keyword>
<dbReference type="NCBIfam" id="TIGR00043">
    <property type="entry name" value="rRNA maturation RNase YbeY"/>
    <property type="match status" value="1"/>
</dbReference>
<protein>
    <recommendedName>
        <fullName evidence="7">Endoribonuclease YbeY</fullName>
        <ecNumber evidence="7">3.1.-.-</ecNumber>
    </recommendedName>
</protein>
<keyword evidence="7" id="KW-0690">Ribosome biogenesis</keyword>
<dbReference type="EMBL" id="SSND01000001">
    <property type="protein sequence ID" value="THD84843.1"/>
    <property type="molecule type" value="Genomic_DNA"/>
</dbReference>
<gene>
    <name evidence="7 9" type="primary">ybeY</name>
    <name evidence="9" type="ORF">E7811_03710</name>
</gene>
<dbReference type="GO" id="GO:0008270">
    <property type="term" value="F:zinc ion binding"/>
    <property type="evidence" value="ECO:0007669"/>
    <property type="project" value="UniProtKB-UniRule"/>
</dbReference>
<feature type="binding site" evidence="7">
    <location>
        <position position="135"/>
    </location>
    <ligand>
        <name>Zn(2+)</name>
        <dbReference type="ChEBI" id="CHEBI:29105"/>
        <note>catalytic</note>
    </ligand>
</feature>
<keyword evidence="2 7" id="KW-0540">Nuclease</keyword>
<evidence type="ECO:0000256" key="2">
    <source>
        <dbReference type="ARBA" id="ARBA00022722"/>
    </source>
</evidence>
<reference evidence="9 10" key="1">
    <citation type="submission" date="2019-04" db="EMBL/GenBank/DDBJ databases">
        <title>Draft genome sequence of Gemmobacter aestuarii sp. nov.</title>
        <authorList>
            <person name="Hameed A."/>
            <person name="Lin S.-Y."/>
            <person name="Shahina M."/>
            <person name="Lai W.-A."/>
            <person name="Young C.-C."/>
        </authorList>
    </citation>
    <scope>NUCLEOTIDE SEQUENCE [LARGE SCALE GENOMIC DNA]</scope>
    <source>
        <strain evidence="9 10">CC-PW-75</strain>
    </source>
</reference>
<dbReference type="Proteomes" id="UP000309450">
    <property type="component" value="Unassembled WGS sequence"/>
</dbReference>
<evidence type="ECO:0000313" key="9">
    <source>
        <dbReference type="EMBL" id="THD84843.1"/>
    </source>
</evidence>
<dbReference type="GO" id="GO:0005737">
    <property type="term" value="C:cytoplasm"/>
    <property type="evidence" value="ECO:0007669"/>
    <property type="project" value="UniProtKB-SubCell"/>
</dbReference>
<keyword evidence="5 7" id="KW-0378">Hydrolase</keyword>
<evidence type="ECO:0000256" key="1">
    <source>
        <dbReference type="ARBA" id="ARBA00010875"/>
    </source>
</evidence>
<keyword evidence="6 7" id="KW-0862">Zinc</keyword>
<dbReference type="InterPro" id="IPR023091">
    <property type="entry name" value="MetalPrtase_cat_dom_sf_prd"/>
</dbReference>